<feature type="domain" description="Luciferase-like" evidence="7">
    <location>
        <begin position="21"/>
        <end position="378"/>
    </location>
</feature>
<dbReference type="InterPro" id="IPR016215">
    <property type="entry name" value="NTA_MOA"/>
</dbReference>
<dbReference type="SUPFAM" id="SSF51679">
    <property type="entry name" value="Bacterial luciferase-like"/>
    <property type="match status" value="1"/>
</dbReference>
<keyword evidence="1 6" id="KW-0285">Flavoprotein</keyword>
<dbReference type="CDD" id="cd01095">
    <property type="entry name" value="Nitrilotriacetate_monoxgenase"/>
    <property type="match status" value="1"/>
</dbReference>
<evidence type="ECO:0000313" key="9">
    <source>
        <dbReference type="Proteomes" id="UP000238563"/>
    </source>
</evidence>
<evidence type="ECO:0000256" key="2">
    <source>
        <dbReference type="ARBA" id="ARBA00022643"/>
    </source>
</evidence>
<dbReference type="OrthoDB" id="9779442at2"/>
<comment type="similarity">
    <text evidence="5">Belongs to the NtaA/SnaA/DszA monooxygenase family.</text>
</comment>
<dbReference type="NCBIfam" id="TIGR03860">
    <property type="entry name" value="FMN_nitrolo"/>
    <property type="match status" value="1"/>
</dbReference>
<name>A0A2S9JA04_9HYPH</name>
<dbReference type="GO" id="GO:0004497">
    <property type="term" value="F:monooxygenase activity"/>
    <property type="evidence" value="ECO:0007669"/>
    <property type="project" value="UniProtKB-KW"/>
</dbReference>
<keyword evidence="4" id="KW-0503">Monooxygenase</keyword>
<feature type="binding site" evidence="6">
    <location>
        <position position="143"/>
    </location>
    <ligand>
        <name>FMN</name>
        <dbReference type="ChEBI" id="CHEBI:58210"/>
    </ligand>
</feature>
<evidence type="ECO:0000313" key="8">
    <source>
        <dbReference type="EMBL" id="PRD49574.1"/>
    </source>
</evidence>
<keyword evidence="2 6" id="KW-0288">FMN</keyword>
<evidence type="ECO:0000256" key="1">
    <source>
        <dbReference type="ARBA" id="ARBA00022630"/>
    </source>
</evidence>
<dbReference type="EMBL" id="PVBT01000011">
    <property type="protein sequence ID" value="PRD49574.1"/>
    <property type="molecule type" value="Genomic_DNA"/>
</dbReference>
<evidence type="ECO:0000256" key="4">
    <source>
        <dbReference type="ARBA" id="ARBA00023033"/>
    </source>
</evidence>
<comment type="caution">
    <text evidence="8">The sequence shown here is derived from an EMBL/GenBank/DDBJ whole genome shotgun (WGS) entry which is preliminary data.</text>
</comment>
<evidence type="ECO:0000256" key="6">
    <source>
        <dbReference type="PIRSR" id="PIRSR000337-1"/>
    </source>
</evidence>
<feature type="binding site" evidence="6">
    <location>
        <position position="57"/>
    </location>
    <ligand>
        <name>FMN</name>
        <dbReference type="ChEBI" id="CHEBI:58210"/>
    </ligand>
</feature>
<dbReference type="RefSeq" id="WP_105738205.1">
    <property type="nucleotide sequence ID" value="NZ_PVBT01000011.1"/>
</dbReference>
<dbReference type="PIRSF" id="PIRSF000337">
    <property type="entry name" value="NTA_MOA"/>
    <property type="match status" value="1"/>
</dbReference>
<evidence type="ECO:0000259" key="7">
    <source>
        <dbReference type="Pfam" id="PF00296"/>
    </source>
</evidence>
<sequence>MSKRPIPFGVMLQGAGGHMNSWKHPSSPVDASVNFDFFVRNARKAEEAGIAFAFVADGLYINEKSIPHFLNRFEPIAILSALAATTSKLGLVGTVSTSYSDPFTVARQFGSIDKISNGRAGWNAVTSPLEGSAKNYGRDHPDHALRYEIADEHLEVVKGLWDSWDDDAFVRNRETGQFFDRTKLHRLNHHGRFFTSEGPLNISRSEQGQPVIFQAGSSDDGIDLAGKHADGVFTNHVPIEEAQAFYRRVKQSAVAHDRKPDDVLIFPGIAPIVGATDEEAEAKYRIIRDLVTVDEALAYLGRFFDHHDFSAYPIDAPFPELGDIGKNNFRSTTDRIKRNAREKGQTLREVALEVTTPRNAFTGTPQKIADELIRWVETEAADGFILGFQILTEGLEDFTRDVLPLLEERGYHNRVLPGTTLRENLGLPFRESRYARIDQGVKERIRETAL</sequence>
<accession>A0A2S9JA04</accession>
<dbReference type="Proteomes" id="UP000238563">
    <property type="component" value="Unassembled WGS sequence"/>
</dbReference>
<evidence type="ECO:0000256" key="3">
    <source>
        <dbReference type="ARBA" id="ARBA00023002"/>
    </source>
</evidence>
<dbReference type="PANTHER" id="PTHR30011:SF16">
    <property type="entry name" value="C2H2 FINGER DOMAIN TRANSCRIPTION FACTOR (EUROFUNG)-RELATED"/>
    <property type="match status" value="1"/>
</dbReference>
<feature type="binding site" evidence="6">
    <location>
        <position position="217"/>
    </location>
    <ligand>
        <name>FMN</name>
        <dbReference type="ChEBI" id="CHEBI:58210"/>
    </ligand>
</feature>
<organism evidence="8 9">
    <name type="scientific">Phyllobacterium myrsinacearum</name>
    <dbReference type="NCBI Taxonomy" id="28101"/>
    <lineage>
        <taxon>Bacteria</taxon>
        <taxon>Pseudomonadati</taxon>
        <taxon>Pseudomonadota</taxon>
        <taxon>Alphaproteobacteria</taxon>
        <taxon>Hyphomicrobiales</taxon>
        <taxon>Phyllobacteriaceae</taxon>
        <taxon>Phyllobacterium</taxon>
    </lineage>
</organism>
<dbReference type="InterPro" id="IPR011251">
    <property type="entry name" value="Luciferase-like_dom"/>
</dbReference>
<keyword evidence="9" id="KW-1185">Reference proteome</keyword>
<feature type="binding site" evidence="6">
    <location>
        <position position="94"/>
    </location>
    <ligand>
        <name>FMN</name>
        <dbReference type="ChEBI" id="CHEBI:58210"/>
    </ligand>
</feature>
<dbReference type="AlphaFoldDB" id="A0A2S9JA04"/>
<gene>
    <name evidence="8" type="ORF">C5750_25685</name>
</gene>
<dbReference type="InterPro" id="IPR036661">
    <property type="entry name" value="Luciferase-like_sf"/>
</dbReference>
<feature type="binding site" evidence="6">
    <location>
        <position position="147"/>
    </location>
    <ligand>
        <name>FMN</name>
        <dbReference type="ChEBI" id="CHEBI:58210"/>
    </ligand>
</feature>
<reference evidence="8 9" key="1">
    <citation type="submission" date="2018-02" db="EMBL/GenBank/DDBJ databases">
        <title>The draft genome of Phyllobacterium myrsinacearum DSM5892.</title>
        <authorList>
            <person name="Li L."/>
            <person name="Liu L."/>
            <person name="Zhang X."/>
            <person name="Wang T."/>
        </authorList>
    </citation>
    <scope>NUCLEOTIDE SEQUENCE [LARGE SCALE GENOMIC DNA]</scope>
    <source>
        <strain evidence="8 9">DSM 5892</strain>
    </source>
</reference>
<dbReference type="Gene3D" id="3.20.20.30">
    <property type="entry name" value="Luciferase-like domain"/>
    <property type="match status" value="1"/>
</dbReference>
<proteinExistence type="inferred from homology"/>
<protein>
    <submittedName>
        <fullName evidence="8">LLM class flavin-dependent oxidoreductase</fullName>
    </submittedName>
</protein>
<keyword evidence="3" id="KW-0560">Oxidoreductase</keyword>
<dbReference type="PANTHER" id="PTHR30011">
    <property type="entry name" value="ALKANESULFONATE MONOOXYGENASE-RELATED"/>
    <property type="match status" value="1"/>
</dbReference>
<evidence type="ECO:0000256" key="5">
    <source>
        <dbReference type="ARBA" id="ARBA00033748"/>
    </source>
</evidence>
<feature type="binding site" evidence="6">
    <location>
        <position position="218"/>
    </location>
    <ligand>
        <name>FMN</name>
        <dbReference type="ChEBI" id="CHEBI:58210"/>
    </ligand>
</feature>
<dbReference type="GO" id="GO:0016705">
    <property type="term" value="F:oxidoreductase activity, acting on paired donors, with incorporation or reduction of molecular oxygen"/>
    <property type="evidence" value="ECO:0007669"/>
    <property type="project" value="InterPro"/>
</dbReference>
<dbReference type="Pfam" id="PF00296">
    <property type="entry name" value="Bac_luciferase"/>
    <property type="match status" value="1"/>
</dbReference>
<dbReference type="InterPro" id="IPR051260">
    <property type="entry name" value="Diverse_substr_monoxygenases"/>
</dbReference>